<keyword evidence="3" id="KW-1185">Reference proteome</keyword>
<dbReference type="Pfam" id="PF13966">
    <property type="entry name" value="zf-RVT"/>
    <property type="match status" value="1"/>
</dbReference>
<feature type="domain" description="Reverse transcriptase zinc-binding" evidence="1">
    <location>
        <begin position="581"/>
        <end position="653"/>
    </location>
</feature>
<dbReference type="InterPro" id="IPR026960">
    <property type="entry name" value="RVT-Znf"/>
</dbReference>
<evidence type="ECO:0000313" key="3">
    <source>
        <dbReference type="Proteomes" id="UP000596661"/>
    </source>
</evidence>
<name>A0A803PEY1_CANSA</name>
<dbReference type="EMBL" id="UZAU01000401">
    <property type="status" value="NOT_ANNOTATED_CDS"/>
    <property type="molecule type" value="Genomic_DNA"/>
</dbReference>
<organism evidence="2 3">
    <name type="scientific">Cannabis sativa</name>
    <name type="common">Hemp</name>
    <name type="synonym">Marijuana</name>
    <dbReference type="NCBI Taxonomy" id="3483"/>
    <lineage>
        <taxon>Eukaryota</taxon>
        <taxon>Viridiplantae</taxon>
        <taxon>Streptophyta</taxon>
        <taxon>Embryophyta</taxon>
        <taxon>Tracheophyta</taxon>
        <taxon>Spermatophyta</taxon>
        <taxon>Magnoliopsida</taxon>
        <taxon>eudicotyledons</taxon>
        <taxon>Gunneridae</taxon>
        <taxon>Pentapetalae</taxon>
        <taxon>rosids</taxon>
        <taxon>fabids</taxon>
        <taxon>Rosales</taxon>
        <taxon>Cannabaceae</taxon>
        <taxon>Cannabis</taxon>
    </lineage>
</organism>
<dbReference type="EnsemblPlants" id="evm.model.04.1883">
    <property type="protein sequence ID" value="cds.evm.model.04.1883"/>
    <property type="gene ID" value="evm.TU.04.1883"/>
</dbReference>
<evidence type="ECO:0000313" key="2">
    <source>
        <dbReference type="EnsemblPlants" id="cds.evm.model.04.1883"/>
    </source>
</evidence>
<dbReference type="InterPro" id="IPR036691">
    <property type="entry name" value="Endo/exonu/phosph_ase_sf"/>
</dbReference>
<dbReference type="Gramene" id="evm.model.04.1883">
    <property type="protein sequence ID" value="cds.evm.model.04.1883"/>
    <property type="gene ID" value="evm.TU.04.1883"/>
</dbReference>
<reference evidence="2" key="1">
    <citation type="submission" date="2018-11" db="EMBL/GenBank/DDBJ databases">
        <authorList>
            <person name="Grassa J C."/>
        </authorList>
    </citation>
    <scope>NUCLEOTIDE SEQUENCE [LARGE SCALE GENOMIC DNA]</scope>
</reference>
<proteinExistence type="predicted"/>
<dbReference type="PANTHER" id="PTHR33116">
    <property type="entry name" value="REVERSE TRANSCRIPTASE ZINC-BINDING DOMAIN-CONTAINING PROTEIN-RELATED-RELATED"/>
    <property type="match status" value="1"/>
</dbReference>
<protein>
    <recommendedName>
        <fullName evidence="1">Reverse transcriptase zinc-binding domain-containing protein</fullName>
    </recommendedName>
</protein>
<dbReference type="SUPFAM" id="SSF56219">
    <property type="entry name" value="DNase I-like"/>
    <property type="match status" value="1"/>
</dbReference>
<sequence length="675" mass="78019">MSSDVGAWRLTRFYGESKRSLRWSSWEQLRTLANDNTLPWCVIGDMNNACGLTDLNIVGHQFTWEKSHAKLINLEVSSSNHCPILLDVAVKNIVSVKCKFHFENCWLREPLCFQVVKECWDESQLAGIQEKIQRCEEILSDRGKDYSENFASRIKHWKNEVKRWKNGRDLDVIAKYKEAEEKLFEVLTQKEVFWRQRSKQLWLQKGDKNSKFFHATPSSRRRMNAIDKLQYLFTSSDCTMDDVLDGISTSVSSGQNNSLLQPLTDEEVKATLFQMHPDKFPKPDGFSSLIRRFEARGVLHGCRVCNGAPIISHMLFADDCYIYCKAIDREARSVLLLLQLFEQASGQCINYSKSTILFSLTITSATRQEMCNLLRMIEAPDNSMYLGLPCIMGRNKNAILGILKDKMHKRILSWEGRLLSKTGKEVLIKTVAQALPTYAMSVFLLPVETCNKLEGMMSKYWWSSGSNKKCGIYLEKHLRNTSFDQARCSSGCWSRYEYYKCSGTFDPWLKNVSHPWVTTTANGMEHWKANNLMVPGERTWDLKVVSDIFNERDKELILKTTIDQEASIDTWYWHLDLHGAYTVKEAYRLMHLADVTNTSDFEMKIWKIAWKLHVPPKVHQLMWLALTGCLATKIQVTTKHIPLDQMCPMCNQMQRPSSIYWCNAPLQVQAGRGRY</sequence>
<dbReference type="Proteomes" id="UP000596661">
    <property type="component" value="Chromosome 4"/>
</dbReference>
<reference evidence="2" key="2">
    <citation type="submission" date="2021-03" db="UniProtKB">
        <authorList>
            <consortium name="EnsemblPlants"/>
        </authorList>
    </citation>
    <scope>IDENTIFICATION</scope>
</reference>
<dbReference type="PANTHER" id="PTHR33116:SF86">
    <property type="entry name" value="REVERSE TRANSCRIPTASE DOMAIN-CONTAINING PROTEIN"/>
    <property type="match status" value="1"/>
</dbReference>
<evidence type="ECO:0000259" key="1">
    <source>
        <dbReference type="Pfam" id="PF13966"/>
    </source>
</evidence>
<dbReference type="AlphaFoldDB" id="A0A803PEY1"/>
<accession>A0A803PEY1</accession>